<feature type="transmembrane region" description="Helical" evidence="1">
    <location>
        <begin position="177"/>
        <end position="201"/>
    </location>
</feature>
<dbReference type="InterPro" id="IPR036388">
    <property type="entry name" value="WH-like_DNA-bd_sf"/>
</dbReference>
<dbReference type="InterPro" id="IPR048703">
    <property type="entry name" value="Tnp_Tc3-like_HTH"/>
</dbReference>
<protein>
    <submittedName>
        <fullName evidence="4">DDE_3 domain-containing protein</fullName>
    </submittedName>
</protein>
<dbReference type="Gene3D" id="1.10.10.10">
    <property type="entry name" value="Winged helix-like DNA-binding domain superfamily/Winged helix DNA-binding domain"/>
    <property type="match status" value="1"/>
</dbReference>
<dbReference type="GO" id="GO:0003676">
    <property type="term" value="F:nucleic acid binding"/>
    <property type="evidence" value="ECO:0007669"/>
    <property type="project" value="InterPro"/>
</dbReference>
<dbReference type="InterPro" id="IPR036397">
    <property type="entry name" value="RNaseH_sf"/>
</dbReference>
<feature type="transmembrane region" description="Helical" evidence="1">
    <location>
        <begin position="221"/>
        <end position="241"/>
    </location>
</feature>
<reference evidence="4" key="1">
    <citation type="submission" date="2016-11" db="UniProtKB">
        <authorList>
            <consortium name="WormBaseParasite"/>
        </authorList>
    </citation>
    <scope>IDENTIFICATION</scope>
</reference>
<keyword evidence="1" id="KW-1133">Transmembrane helix</keyword>
<keyword evidence="3" id="KW-1185">Reference proteome</keyword>
<feature type="domain" description="Transposable element Tc3 transposase-like DNA-binding HTH" evidence="2">
    <location>
        <begin position="43"/>
        <end position="80"/>
    </location>
</feature>
<dbReference type="WBParaSite" id="Hba_00262">
    <property type="protein sequence ID" value="Hba_00262"/>
    <property type="gene ID" value="Hba_00262"/>
</dbReference>
<dbReference type="AlphaFoldDB" id="A0A1I7W6M8"/>
<dbReference type="Gene3D" id="3.30.420.10">
    <property type="entry name" value="Ribonuclease H-like superfamily/Ribonuclease H"/>
    <property type="match status" value="1"/>
</dbReference>
<sequence length="258" mass="30014">MGRASTLSLDGRGQIKILSTAGYTVKQIADVKSSGRPGQLNDREKREIPRTASNSTISINEIRRTCAIDASKTTLWRMLDKYEEVYDFYESSKINLLINYLEFSRSTKTWLQDNSVDTMDWPSCSSDLNAMENLWAILVRQIYADNHQFETVNDLQSAISKTWSEVDNICLNEFSRLLIKVVVVLIISYLLRTLIVVFFVINTYYNKMCYHLKPKKKNKKFKIYIVFFFWAGLQRECIMLNKYNYGLMVECGYEGLTK</sequence>
<evidence type="ECO:0000313" key="4">
    <source>
        <dbReference type="WBParaSite" id="Hba_00262"/>
    </source>
</evidence>
<dbReference type="Pfam" id="PF21517">
    <property type="entry name" value="HTH_Tnp_Tc3_2_like"/>
    <property type="match status" value="1"/>
</dbReference>
<accession>A0A1I7W6M8</accession>
<evidence type="ECO:0000256" key="1">
    <source>
        <dbReference type="SAM" id="Phobius"/>
    </source>
</evidence>
<organism evidence="3 4">
    <name type="scientific">Heterorhabditis bacteriophora</name>
    <name type="common">Entomopathogenic nematode worm</name>
    <dbReference type="NCBI Taxonomy" id="37862"/>
    <lineage>
        <taxon>Eukaryota</taxon>
        <taxon>Metazoa</taxon>
        <taxon>Ecdysozoa</taxon>
        <taxon>Nematoda</taxon>
        <taxon>Chromadorea</taxon>
        <taxon>Rhabditida</taxon>
        <taxon>Rhabditina</taxon>
        <taxon>Rhabditomorpha</taxon>
        <taxon>Strongyloidea</taxon>
        <taxon>Heterorhabditidae</taxon>
        <taxon>Heterorhabditis</taxon>
    </lineage>
</organism>
<dbReference type="Proteomes" id="UP000095283">
    <property type="component" value="Unplaced"/>
</dbReference>
<keyword evidence="1" id="KW-0472">Membrane</keyword>
<name>A0A1I7W6M8_HETBA</name>
<evidence type="ECO:0000259" key="2">
    <source>
        <dbReference type="Pfam" id="PF21517"/>
    </source>
</evidence>
<keyword evidence="1" id="KW-0812">Transmembrane</keyword>
<evidence type="ECO:0000313" key="3">
    <source>
        <dbReference type="Proteomes" id="UP000095283"/>
    </source>
</evidence>
<proteinExistence type="predicted"/>